<comment type="caution">
    <text evidence="3">The sequence shown here is derived from an EMBL/GenBank/DDBJ whole genome shotgun (WGS) entry which is preliminary data.</text>
</comment>
<dbReference type="EMBL" id="JACSQA010000003">
    <property type="protein sequence ID" value="MBD8025744.1"/>
    <property type="molecule type" value="Genomic_DNA"/>
</dbReference>
<dbReference type="Proteomes" id="UP000640930">
    <property type="component" value="Unassembled WGS sequence"/>
</dbReference>
<evidence type="ECO:0000256" key="2">
    <source>
        <dbReference type="SAM" id="Phobius"/>
    </source>
</evidence>
<name>A0ABR8X8U4_9BACL</name>
<dbReference type="RefSeq" id="WP_191706281.1">
    <property type="nucleotide sequence ID" value="NZ_JACSQA010000003.1"/>
</dbReference>
<gene>
    <name evidence="3" type="ORF">H9636_03645</name>
</gene>
<proteinExistence type="predicted"/>
<keyword evidence="2" id="KW-1133">Transmembrane helix</keyword>
<protein>
    <submittedName>
        <fullName evidence="3">Uncharacterized protein</fullName>
    </submittedName>
</protein>
<dbReference type="Pfam" id="PF19610">
    <property type="entry name" value="DUF6115"/>
    <property type="match status" value="1"/>
</dbReference>
<keyword evidence="2" id="KW-0472">Membrane</keyword>
<evidence type="ECO:0000256" key="1">
    <source>
        <dbReference type="SAM" id="Coils"/>
    </source>
</evidence>
<feature type="coiled-coil region" evidence="1">
    <location>
        <begin position="30"/>
        <end position="72"/>
    </location>
</feature>
<sequence length="192" mass="22269">MVALVLVILVISQLICFYFIILLNTKVSKFKDLEKRQDQLIREMDDALALYLVEMKEENERFIKELTKVKQTELNNNEINASTLDMMQRVDEKESSLKNTVENTNLHSAVEQKAFVPKMKAKNAYKKQKAMTVNQKEPQKEVETQIQKDISSLPSFEQKVLKLHDEGKTIDEIAKITQKGKTEIELLIKFHA</sequence>
<evidence type="ECO:0000313" key="3">
    <source>
        <dbReference type="EMBL" id="MBD8025744.1"/>
    </source>
</evidence>
<dbReference type="InterPro" id="IPR046118">
    <property type="entry name" value="DUF6115"/>
</dbReference>
<organism evidence="3 4">
    <name type="scientific">Ureibacillus galli</name>
    <dbReference type="NCBI Taxonomy" id="2762222"/>
    <lineage>
        <taxon>Bacteria</taxon>
        <taxon>Bacillati</taxon>
        <taxon>Bacillota</taxon>
        <taxon>Bacilli</taxon>
        <taxon>Bacillales</taxon>
        <taxon>Caryophanaceae</taxon>
        <taxon>Ureibacillus</taxon>
    </lineage>
</organism>
<keyword evidence="2" id="KW-0812">Transmembrane</keyword>
<keyword evidence="4" id="KW-1185">Reference proteome</keyword>
<keyword evidence="1" id="KW-0175">Coiled coil</keyword>
<reference evidence="3 4" key="1">
    <citation type="submission" date="2020-08" db="EMBL/GenBank/DDBJ databases">
        <title>A Genomic Blueprint of the Chicken Gut Microbiome.</title>
        <authorList>
            <person name="Gilroy R."/>
            <person name="Ravi A."/>
            <person name="Getino M."/>
            <person name="Pursley I."/>
            <person name="Horton D.L."/>
            <person name="Alikhan N.-F."/>
            <person name="Baker D."/>
            <person name="Gharbi K."/>
            <person name="Hall N."/>
            <person name="Watson M."/>
            <person name="Adriaenssens E.M."/>
            <person name="Foster-Nyarko E."/>
            <person name="Jarju S."/>
            <person name="Secka A."/>
            <person name="Antonio M."/>
            <person name="Oren A."/>
            <person name="Chaudhuri R."/>
            <person name="La Ragione R.M."/>
            <person name="Hildebrand F."/>
            <person name="Pallen M.J."/>
        </authorList>
    </citation>
    <scope>NUCLEOTIDE SEQUENCE [LARGE SCALE GENOMIC DNA]</scope>
    <source>
        <strain evidence="3 4">Re31</strain>
    </source>
</reference>
<evidence type="ECO:0000313" key="4">
    <source>
        <dbReference type="Proteomes" id="UP000640930"/>
    </source>
</evidence>
<feature type="transmembrane region" description="Helical" evidence="2">
    <location>
        <begin position="6"/>
        <end position="25"/>
    </location>
</feature>
<accession>A0ABR8X8U4</accession>